<reference evidence="3 4" key="1">
    <citation type="submission" date="2020-08" db="EMBL/GenBank/DDBJ databases">
        <title>Sequencing the genomes of 1000 actinobacteria strains.</title>
        <authorList>
            <person name="Klenk H.-P."/>
        </authorList>
    </citation>
    <scope>NUCLEOTIDE SEQUENCE [LARGE SCALE GENOMIC DNA]</scope>
    <source>
        <strain evidence="3 4">DSM 43149</strain>
    </source>
</reference>
<dbReference type="EMBL" id="JACHNH010000001">
    <property type="protein sequence ID" value="MBB4761432.1"/>
    <property type="molecule type" value="Genomic_DNA"/>
</dbReference>
<sequence>MIFTDIAVSRQANQTVYEQIPAIPALVASRSHIVLRAHLTSRRTLMPGPGRSEGSHMYLDHLEIEDFRSIASASVKLDRDLSVLVGENSSGKSNFIEAIRLLTEPLDGRRTRYLSSDDLFRRPGAEAVTMTAAYSGSVEDLAPYLHATAPDTPEARFTLRYTPPQPGVLRGRIDWTAGNGADPVDPAPRARERIRHVYLPALRDAVRDLGSSTATGVQMIIESLLADADKEPRPEGQPSRRDELLAHAQSRFQEIQNHDLLGAAARKVAEPLQRLTRGAYEQDTALGFEAATIQSLARSLRVRMADAGLDPRDIADSGMGYANLLYIAHVLTQLEAAAEADLTLLLVEEPEAHLHPPLQALLMDYLRDAAAASRANPPSNNWRGYIQVIVTSHAPSLAASTRVTDLVVLQRRPKEATEPTTNAAKVREWARYETAATGIAQLRLGDDHIRKLNRYLNATRSAMLFSPRVILVEGIADALILPAAATRLLPAGSLERARFLGTVLVPIDGVDFEPYVRVLLTSANGVRAGHRVAVITDGDQQNANQTGAERIRTLNNLIVSLGASAHARVFHSTTTLEPELLGAGNAPAIWAAWKAQQPKAWTTAKTEIEAIQDLEGRKKAFAKKLSDAQLRKGDFAQDFLEAAGTSWPVPTYLSDALAWSTAEPAR</sequence>
<comment type="caution">
    <text evidence="3">The sequence shown here is derived from an EMBL/GenBank/DDBJ whole genome shotgun (WGS) entry which is preliminary data.</text>
</comment>
<dbReference type="PANTHER" id="PTHR43581">
    <property type="entry name" value="ATP/GTP PHOSPHATASE"/>
    <property type="match status" value="1"/>
</dbReference>
<dbReference type="AlphaFoldDB" id="A0A7W7HV88"/>
<dbReference type="PANTHER" id="PTHR43581:SF4">
    <property type="entry name" value="ATP_GTP PHOSPHATASE"/>
    <property type="match status" value="1"/>
</dbReference>
<feature type="domain" description="Endonuclease GajA/Old nuclease/RecF-like AAA" evidence="1">
    <location>
        <begin position="313"/>
        <end position="398"/>
    </location>
</feature>
<organism evidence="3 4">
    <name type="scientific">Actinoplanes digitatis</name>
    <dbReference type="NCBI Taxonomy" id="1868"/>
    <lineage>
        <taxon>Bacteria</taxon>
        <taxon>Bacillati</taxon>
        <taxon>Actinomycetota</taxon>
        <taxon>Actinomycetes</taxon>
        <taxon>Micromonosporales</taxon>
        <taxon>Micromonosporaceae</taxon>
        <taxon>Actinoplanes</taxon>
    </lineage>
</organism>
<accession>A0A7W7HV88</accession>
<dbReference type="RefSeq" id="WP_184991831.1">
    <property type="nucleotide sequence ID" value="NZ_BOMK01000030.1"/>
</dbReference>
<dbReference type="InterPro" id="IPR027417">
    <property type="entry name" value="P-loop_NTPase"/>
</dbReference>
<dbReference type="Pfam" id="PF20469">
    <property type="entry name" value="OLD-like_TOPRIM"/>
    <property type="match status" value="1"/>
</dbReference>
<dbReference type="InterPro" id="IPR041685">
    <property type="entry name" value="AAA_GajA/Old/RecF-like"/>
</dbReference>
<dbReference type="CDD" id="cd01026">
    <property type="entry name" value="TOPRIM_OLD"/>
    <property type="match status" value="1"/>
</dbReference>
<dbReference type="GO" id="GO:0004519">
    <property type="term" value="F:endonuclease activity"/>
    <property type="evidence" value="ECO:0007669"/>
    <property type="project" value="UniProtKB-KW"/>
</dbReference>
<keyword evidence="3" id="KW-0255">Endonuclease</keyword>
<proteinExistence type="predicted"/>
<gene>
    <name evidence="3" type="ORF">BJ971_001988</name>
</gene>
<protein>
    <submittedName>
        <fullName evidence="3">Putative ATP-dependent endonuclease of OLD family</fullName>
    </submittedName>
</protein>
<name>A0A7W7HV88_9ACTN</name>
<keyword evidence="4" id="KW-1185">Reference proteome</keyword>
<dbReference type="InterPro" id="IPR051396">
    <property type="entry name" value="Bact_Antivir_Def_Nuclease"/>
</dbReference>
<keyword evidence="3" id="KW-0540">Nuclease</keyword>
<keyword evidence="3" id="KW-0378">Hydrolase</keyword>
<feature type="domain" description="OLD protein-like TOPRIM" evidence="2">
    <location>
        <begin position="464"/>
        <end position="539"/>
    </location>
</feature>
<dbReference type="Gene3D" id="3.40.50.300">
    <property type="entry name" value="P-loop containing nucleotide triphosphate hydrolases"/>
    <property type="match status" value="2"/>
</dbReference>
<evidence type="ECO:0000259" key="2">
    <source>
        <dbReference type="Pfam" id="PF20469"/>
    </source>
</evidence>
<dbReference type="InterPro" id="IPR034139">
    <property type="entry name" value="TOPRIM_OLD"/>
</dbReference>
<evidence type="ECO:0000313" key="4">
    <source>
        <dbReference type="Proteomes" id="UP000578112"/>
    </source>
</evidence>
<dbReference type="Proteomes" id="UP000578112">
    <property type="component" value="Unassembled WGS sequence"/>
</dbReference>
<dbReference type="SUPFAM" id="SSF52540">
    <property type="entry name" value="P-loop containing nucleoside triphosphate hydrolases"/>
    <property type="match status" value="1"/>
</dbReference>
<feature type="domain" description="Endonuclease GajA/Old nuclease/RecF-like AAA" evidence="1">
    <location>
        <begin position="57"/>
        <end position="104"/>
    </location>
</feature>
<evidence type="ECO:0000259" key="1">
    <source>
        <dbReference type="Pfam" id="PF13175"/>
    </source>
</evidence>
<dbReference type="Pfam" id="PF13175">
    <property type="entry name" value="AAA_15"/>
    <property type="match status" value="2"/>
</dbReference>
<evidence type="ECO:0000313" key="3">
    <source>
        <dbReference type="EMBL" id="MBB4761432.1"/>
    </source>
</evidence>